<reference evidence="1 2" key="2">
    <citation type="journal article" date="2022" name="Mol. Ecol. Resour.">
        <title>The genomes of chicory, endive, great burdock and yacon provide insights into Asteraceae paleo-polyploidization history and plant inulin production.</title>
        <authorList>
            <person name="Fan W."/>
            <person name="Wang S."/>
            <person name="Wang H."/>
            <person name="Wang A."/>
            <person name="Jiang F."/>
            <person name="Liu H."/>
            <person name="Zhao H."/>
            <person name="Xu D."/>
            <person name="Zhang Y."/>
        </authorList>
    </citation>
    <scope>NUCLEOTIDE SEQUENCE [LARGE SCALE GENOMIC DNA]</scope>
    <source>
        <strain evidence="2">cv. Punajuju</strain>
        <tissue evidence="1">Leaves</tissue>
    </source>
</reference>
<name>A0ACB9H2A9_CICIN</name>
<organism evidence="1 2">
    <name type="scientific">Cichorium intybus</name>
    <name type="common">Chicory</name>
    <dbReference type="NCBI Taxonomy" id="13427"/>
    <lineage>
        <taxon>Eukaryota</taxon>
        <taxon>Viridiplantae</taxon>
        <taxon>Streptophyta</taxon>
        <taxon>Embryophyta</taxon>
        <taxon>Tracheophyta</taxon>
        <taxon>Spermatophyta</taxon>
        <taxon>Magnoliopsida</taxon>
        <taxon>eudicotyledons</taxon>
        <taxon>Gunneridae</taxon>
        <taxon>Pentapetalae</taxon>
        <taxon>asterids</taxon>
        <taxon>campanulids</taxon>
        <taxon>Asterales</taxon>
        <taxon>Asteraceae</taxon>
        <taxon>Cichorioideae</taxon>
        <taxon>Cichorieae</taxon>
        <taxon>Cichoriinae</taxon>
        <taxon>Cichorium</taxon>
    </lineage>
</organism>
<proteinExistence type="predicted"/>
<protein>
    <submittedName>
        <fullName evidence="1">Uncharacterized protein</fullName>
    </submittedName>
</protein>
<comment type="caution">
    <text evidence="1">The sequence shown here is derived from an EMBL/GenBank/DDBJ whole genome shotgun (WGS) entry which is preliminary data.</text>
</comment>
<reference evidence="2" key="1">
    <citation type="journal article" date="2022" name="Mol. Ecol. Resour.">
        <title>The genomes of chicory, endive, great burdock and yacon provide insights into Asteraceae palaeo-polyploidization history and plant inulin production.</title>
        <authorList>
            <person name="Fan W."/>
            <person name="Wang S."/>
            <person name="Wang H."/>
            <person name="Wang A."/>
            <person name="Jiang F."/>
            <person name="Liu H."/>
            <person name="Zhao H."/>
            <person name="Xu D."/>
            <person name="Zhang Y."/>
        </authorList>
    </citation>
    <scope>NUCLEOTIDE SEQUENCE [LARGE SCALE GENOMIC DNA]</scope>
    <source>
        <strain evidence="2">cv. Punajuju</strain>
    </source>
</reference>
<dbReference type="EMBL" id="CM042009">
    <property type="protein sequence ID" value="KAI3789475.1"/>
    <property type="molecule type" value="Genomic_DNA"/>
</dbReference>
<gene>
    <name evidence="1" type="ORF">L2E82_02272</name>
</gene>
<sequence>MLIQEELKEFHKLKAKKEAEREKLSYLVLHMRKFVMEAGWVPNKLDADDIIDISHMRSKCLQPGEELLPEDDFNSLHLPFHLWCLTKPTFYIPQFFKTMIRFHITLSFLFLLFATTTTSRFNALPPAVAFPGPLHSTEQLFIPSIAMPPASSDLNSEKRRVPTGSNPLHNKRKF</sequence>
<evidence type="ECO:0000313" key="1">
    <source>
        <dbReference type="EMBL" id="KAI3789475.1"/>
    </source>
</evidence>
<keyword evidence="2" id="KW-1185">Reference proteome</keyword>
<accession>A0ACB9H2A9</accession>
<evidence type="ECO:0000313" key="2">
    <source>
        <dbReference type="Proteomes" id="UP001055811"/>
    </source>
</evidence>
<dbReference type="Proteomes" id="UP001055811">
    <property type="component" value="Linkage Group LG01"/>
</dbReference>